<dbReference type="EMBL" id="BMAW01089081">
    <property type="protein sequence ID" value="GFS38006.1"/>
    <property type="molecule type" value="Genomic_DNA"/>
</dbReference>
<keyword evidence="2" id="KW-1185">Reference proteome</keyword>
<protein>
    <submittedName>
        <fullName evidence="1">Uncharacterized protein</fullName>
    </submittedName>
</protein>
<evidence type="ECO:0000313" key="2">
    <source>
        <dbReference type="Proteomes" id="UP000887013"/>
    </source>
</evidence>
<organism evidence="1 2">
    <name type="scientific">Nephila pilipes</name>
    <name type="common">Giant wood spider</name>
    <name type="synonym">Nephila maculata</name>
    <dbReference type="NCBI Taxonomy" id="299642"/>
    <lineage>
        <taxon>Eukaryota</taxon>
        <taxon>Metazoa</taxon>
        <taxon>Ecdysozoa</taxon>
        <taxon>Arthropoda</taxon>
        <taxon>Chelicerata</taxon>
        <taxon>Arachnida</taxon>
        <taxon>Araneae</taxon>
        <taxon>Araneomorphae</taxon>
        <taxon>Entelegynae</taxon>
        <taxon>Araneoidea</taxon>
        <taxon>Nephilidae</taxon>
        <taxon>Nephila</taxon>
    </lineage>
</organism>
<accession>A0A8X6KBQ8</accession>
<name>A0A8X6KBQ8_NEPPI</name>
<comment type="caution">
    <text evidence="1">The sequence shown here is derived from an EMBL/GenBank/DDBJ whole genome shotgun (WGS) entry which is preliminary data.</text>
</comment>
<dbReference type="Proteomes" id="UP000887013">
    <property type="component" value="Unassembled WGS sequence"/>
</dbReference>
<proteinExistence type="predicted"/>
<gene>
    <name evidence="1" type="ORF">NPIL_636811</name>
</gene>
<reference evidence="1" key="1">
    <citation type="submission" date="2020-08" db="EMBL/GenBank/DDBJ databases">
        <title>Multicomponent nature underlies the extraordinary mechanical properties of spider dragline silk.</title>
        <authorList>
            <person name="Kono N."/>
            <person name="Nakamura H."/>
            <person name="Mori M."/>
            <person name="Yoshida Y."/>
            <person name="Ohtoshi R."/>
            <person name="Malay A.D."/>
            <person name="Moran D.A.P."/>
            <person name="Tomita M."/>
            <person name="Numata K."/>
            <person name="Arakawa K."/>
        </authorList>
    </citation>
    <scope>NUCLEOTIDE SEQUENCE</scope>
</reference>
<sequence length="164" mass="20178">MQCDEMREELNYREWIRDLHEDFEKLEVCWRDLKILYKNQKTIEYLVVKTLDSTRRKLTRVTRILEFSKLAATLRKYGDDIDSYFAYASLYQERSQAMVLKFYRRLNLRDSEKKHFSFIEAEKRYTLVAFNYFMIFMSYTIGRIERFLILSEVVLKKFLRSRNP</sequence>
<dbReference type="AlphaFoldDB" id="A0A8X6KBQ8"/>
<evidence type="ECO:0000313" key="1">
    <source>
        <dbReference type="EMBL" id="GFS38006.1"/>
    </source>
</evidence>